<dbReference type="AlphaFoldDB" id="A0A0Q3IBE0"/>
<reference evidence="4 6" key="2">
    <citation type="submission" date="2017-02" db="EMBL/GenBank/DDBJ databases">
        <authorList>
            <person name="Peterson S.W."/>
        </authorList>
    </citation>
    <scope>NUCLEOTIDE SEQUENCE [LARGE SCALE GENOMIC DNA]</scope>
    <source>
        <strain evidence="4 6">DSM 9653</strain>
    </source>
</reference>
<keyword evidence="1" id="KW-0472">Membrane</keyword>
<evidence type="ECO:0000313" key="5">
    <source>
        <dbReference type="Proteomes" id="UP000051562"/>
    </source>
</evidence>
<reference evidence="3 5" key="1">
    <citation type="submission" date="2015-10" db="EMBL/GenBank/DDBJ databases">
        <title>Draft genome of Bosea thiooxidans.</title>
        <authorList>
            <person name="Wang X."/>
        </authorList>
    </citation>
    <scope>NUCLEOTIDE SEQUENCE [LARGE SCALE GENOMIC DNA]</scope>
    <source>
        <strain evidence="3 5">CGMCC 9174</strain>
    </source>
</reference>
<feature type="transmembrane region" description="Helical" evidence="1">
    <location>
        <begin position="121"/>
        <end position="140"/>
    </location>
</feature>
<proteinExistence type="predicted"/>
<accession>A0A0Q3IBE0</accession>
<evidence type="ECO:0000313" key="4">
    <source>
        <dbReference type="EMBL" id="SKC10262.1"/>
    </source>
</evidence>
<dbReference type="RefSeq" id="WP_055726185.1">
    <property type="nucleotide sequence ID" value="NZ_FUYX01000014.1"/>
</dbReference>
<name>A0A0Q3IBE0_9HYPH</name>
<gene>
    <name evidence="3" type="ORF">ARD30_00195</name>
    <name evidence="4" type="ORF">SAMN05660750_04254</name>
</gene>
<sequence length="151" mass="16200">MRTSLFKNQDALAGLLFMGLGALGFAVALGYKFGTTIEMGPGYFPRILSLVLIGFGILTFIKGVRSCAAIEGGWAWLPLALLTAAMVLFGFLVERLGLVPALATLIFVSARAGHEFKALEVLVLTVVLSLLAAAVFVWGLKLPYSLFAWNF</sequence>
<feature type="transmembrane region" description="Helical" evidence="1">
    <location>
        <begin position="73"/>
        <end position="92"/>
    </location>
</feature>
<dbReference type="STRING" id="53254.SAMN05660750_04254"/>
<dbReference type="InterPro" id="IPR009936">
    <property type="entry name" value="DUF1468"/>
</dbReference>
<keyword evidence="1" id="KW-0812">Transmembrane</keyword>
<dbReference type="OrthoDB" id="5186924at2"/>
<evidence type="ECO:0000256" key="1">
    <source>
        <dbReference type="SAM" id="Phobius"/>
    </source>
</evidence>
<dbReference type="EMBL" id="LMAR01000001">
    <property type="protein sequence ID" value="KQK32240.1"/>
    <property type="molecule type" value="Genomic_DNA"/>
</dbReference>
<dbReference type="EMBL" id="FUYX01000014">
    <property type="protein sequence ID" value="SKC10262.1"/>
    <property type="molecule type" value="Genomic_DNA"/>
</dbReference>
<keyword evidence="1" id="KW-1133">Transmembrane helix</keyword>
<feature type="transmembrane region" description="Helical" evidence="1">
    <location>
        <begin position="98"/>
        <end position="114"/>
    </location>
</feature>
<organism evidence="3 5">
    <name type="scientific">Bosea thiooxidans</name>
    <dbReference type="NCBI Taxonomy" id="53254"/>
    <lineage>
        <taxon>Bacteria</taxon>
        <taxon>Pseudomonadati</taxon>
        <taxon>Pseudomonadota</taxon>
        <taxon>Alphaproteobacteria</taxon>
        <taxon>Hyphomicrobiales</taxon>
        <taxon>Boseaceae</taxon>
        <taxon>Bosea</taxon>
    </lineage>
</organism>
<evidence type="ECO:0000259" key="2">
    <source>
        <dbReference type="Pfam" id="PF07331"/>
    </source>
</evidence>
<evidence type="ECO:0000313" key="6">
    <source>
        <dbReference type="Proteomes" id="UP000190130"/>
    </source>
</evidence>
<dbReference type="Proteomes" id="UP000190130">
    <property type="component" value="Unassembled WGS sequence"/>
</dbReference>
<protein>
    <submittedName>
        <fullName evidence="4">Tripartite tricarboxylate transporter TctB family protein</fullName>
    </submittedName>
</protein>
<feature type="transmembrane region" description="Helical" evidence="1">
    <location>
        <begin position="12"/>
        <end position="31"/>
    </location>
</feature>
<dbReference type="Pfam" id="PF07331">
    <property type="entry name" value="TctB"/>
    <property type="match status" value="1"/>
</dbReference>
<dbReference type="Proteomes" id="UP000051562">
    <property type="component" value="Unassembled WGS sequence"/>
</dbReference>
<feature type="transmembrane region" description="Helical" evidence="1">
    <location>
        <begin position="43"/>
        <end position="61"/>
    </location>
</feature>
<keyword evidence="5" id="KW-1185">Reference proteome</keyword>
<evidence type="ECO:0000313" key="3">
    <source>
        <dbReference type="EMBL" id="KQK32240.1"/>
    </source>
</evidence>
<feature type="domain" description="DUF1468" evidence="2">
    <location>
        <begin position="12"/>
        <end position="143"/>
    </location>
</feature>